<accession>A0AAN6RIF7</accession>
<proteinExistence type="predicted"/>
<dbReference type="AlphaFoldDB" id="A0AAN6RIF7"/>
<evidence type="ECO:0000313" key="3">
    <source>
        <dbReference type="Proteomes" id="UP001280581"/>
    </source>
</evidence>
<dbReference type="EMBL" id="WVTA01000004">
    <property type="protein sequence ID" value="KAK3213563.1"/>
    <property type="molecule type" value="Genomic_DNA"/>
</dbReference>
<dbReference type="InterPro" id="IPR052158">
    <property type="entry name" value="INH-QAR"/>
</dbReference>
<dbReference type="SUPFAM" id="SSF52317">
    <property type="entry name" value="Class I glutamine amidotransferase-like"/>
    <property type="match status" value="1"/>
</dbReference>
<dbReference type="PANTHER" id="PTHR43130:SF7">
    <property type="entry name" value="DJ-1_PFPI DOMAIN-CONTAINING PROTEIN"/>
    <property type="match status" value="1"/>
</dbReference>
<evidence type="ECO:0000259" key="1">
    <source>
        <dbReference type="Pfam" id="PF01965"/>
    </source>
</evidence>
<reference evidence="2 3" key="1">
    <citation type="submission" date="2021-02" db="EMBL/GenBank/DDBJ databases">
        <title>Genome assembly of Pseudopithomyces chartarum.</title>
        <authorList>
            <person name="Jauregui R."/>
            <person name="Singh J."/>
            <person name="Voisey C."/>
        </authorList>
    </citation>
    <scope>NUCLEOTIDE SEQUENCE [LARGE SCALE GENOMIC DNA]</scope>
    <source>
        <strain evidence="2 3">AGR01</strain>
    </source>
</reference>
<dbReference type="InterPro" id="IPR029062">
    <property type="entry name" value="Class_I_gatase-like"/>
</dbReference>
<evidence type="ECO:0000313" key="2">
    <source>
        <dbReference type="EMBL" id="KAK3213563.1"/>
    </source>
</evidence>
<dbReference type="Gene3D" id="3.40.50.880">
    <property type="match status" value="1"/>
</dbReference>
<keyword evidence="3" id="KW-1185">Reference proteome</keyword>
<sequence length="231" mass="25549">MPIDLSNPGRTIRAGVILMGETEILDVAPIDFLHGLNKKFGSLLPLSDELKAQLLDIEFHWVNEKGDTAKLTSGITMNATDSYESCPPLDIVLIGASLPDYKHSEADLAFIRKAYNECAAFLTICGGMLPAQLAGVLVDHTCTAPRLIVPILQKQDPRTTWVEKRAHRSGKVWTSGTLLNGLDLMREFAMATWPDLAKVSVPMGGWPERSLDFEFEEVGLKKDFVWSLPQQ</sequence>
<dbReference type="Proteomes" id="UP001280581">
    <property type="component" value="Unassembled WGS sequence"/>
</dbReference>
<protein>
    <recommendedName>
        <fullName evidence="1">DJ-1/PfpI domain-containing protein</fullName>
    </recommendedName>
</protein>
<comment type="caution">
    <text evidence="2">The sequence shown here is derived from an EMBL/GenBank/DDBJ whole genome shotgun (WGS) entry which is preliminary data.</text>
</comment>
<name>A0AAN6RIF7_9PLEO</name>
<feature type="domain" description="DJ-1/PfpI" evidence="1">
    <location>
        <begin position="55"/>
        <end position="188"/>
    </location>
</feature>
<organism evidence="2 3">
    <name type="scientific">Pseudopithomyces chartarum</name>
    <dbReference type="NCBI Taxonomy" id="1892770"/>
    <lineage>
        <taxon>Eukaryota</taxon>
        <taxon>Fungi</taxon>
        <taxon>Dikarya</taxon>
        <taxon>Ascomycota</taxon>
        <taxon>Pezizomycotina</taxon>
        <taxon>Dothideomycetes</taxon>
        <taxon>Pleosporomycetidae</taxon>
        <taxon>Pleosporales</taxon>
        <taxon>Massarineae</taxon>
        <taxon>Didymosphaeriaceae</taxon>
        <taxon>Pseudopithomyces</taxon>
    </lineage>
</organism>
<dbReference type="InterPro" id="IPR002818">
    <property type="entry name" value="DJ-1/PfpI"/>
</dbReference>
<gene>
    <name evidence="2" type="ORF">GRF29_28g309767</name>
</gene>
<dbReference type="Pfam" id="PF01965">
    <property type="entry name" value="DJ-1_PfpI"/>
    <property type="match status" value="1"/>
</dbReference>
<dbReference type="PANTHER" id="PTHR43130">
    <property type="entry name" value="ARAC-FAMILY TRANSCRIPTIONAL REGULATOR"/>
    <property type="match status" value="1"/>
</dbReference>